<proteinExistence type="predicted"/>
<evidence type="ECO:0000313" key="1">
    <source>
        <dbReference type="EMBL" id="OCL33001.1"/>
    </source>
</evidence>
<reference evidence="2" key="1">
    <citation type="submission" date="2016-07" db="EMBL/GenBank/DDBJ databases">
        <authorList>
            <person name="Florea S."/>
            <person name="Webb J.S."/>
            <person name="Jaromczyk J."/>
            <person name="Schardl C.L."/>
        </authorList>
    </citation>
    <scope>NUCLEOTIDE SEQUENCE [LARGE SCALE GENOMIC DNA]</scope>
    <source>
        <strain evidence="2">IPBSL-7</strain>
    </source>
</reference>
<dbReference type="EMBL" id="MBQD01000023">
    <property type="protein sequence ID" value="OCL33001.1"/>
    <property type="molecule type" value="Genomic_DNA"/>
</dbReference>
<accession>A0A1C0AK60</accession>
<dbReference type="AlphaFoldDB" id="A0A1C0AK60"/>
<comment type="caution">
    <text evidence="1">The sequence shown here is derived from an EMBL/GenBank/DDBJ whole genome shotgun (WGS) entry which is preliminary data.</text>
</comment>
<protein>
    <submittedName>
        <fullName evidence="1">Uncharacterized protein</fullName>
    </submittedName>
</protein>
<dbReference type="RefSeq" id="WP_068752107.1">
    <property type="nucleotide sequence ID" value="NZ_JBDXXE010000001.1"/>
</dbReference>
<organism evidence="1 2">
    <name type="scientific">Tessaracoccus lapidicaptus</name>
    <dbReference type="NCBI Taxonomy" id="1427523"/>
    <lineage>
        <taxon>Bacteria</taxon>
        <taxon>Bacillati</taxon>
        <taxon>Actinomycetota</taxon>
        <taxon>Actinomycetes</taxon>
        <taxon>Propionibacteriales</taxon>
        <taxon>Propionibacteriaceae</taxon>
        <taxon>Tessaracoccus</taxon>
    </lineage>
</organism>
<keyword evidence="2" id="KW-1185">Reference proteome</keyword>
<evidence type="ECO:0000313" key="2">
    <source>
        <dbReference type="Proteomes" id="UP000093501"/>
    </source>
</evidence>
<sequence>MELFNRLDPELIEELDTVLGHRADVLAHGIGEGVVLVGTRTGLARRMGDTWRVWGWEEIGSGSWSGEGSTFRWRTVEGERFEARLDEPGRLPELFQERVQASTVVQSTVEAPRGQVQIVGRRSLGHHPTMHWYAVPSGGADLADPRTRELVVAETDRLKTEYF</sequence>
<dbReference type="Proteomes" id="UP000093501">
    <property type="component" value="Unassembled WGS sequence"/>
</dbReference>
<gene>
    <name evidence="1" type="ORF">BCR15_06875</name>
</gene>
<name>A0A1C0AK60_9ACTN</name>